<sequence>MPDSSQTPAATALLNLDHEIKTASEERLRALLLSICNEIPEAHKKAVKELFVDSSIVKNVPGQIAGTKRPVSRYERCGNCKEEFDVTENSKTSCRYHPGYAFPDEELFADHDEPLEILDSDDYRKSYPENFIFDCCDGNLMDDIGCEVDWHRSLETADISKRTRLDMLKEYDDQSSSEYESE</sequence>
<protein>
    <recommendedName>
        <fullName evidence="3">C2H2-type domain-containing protein</fullName>
    </recommendedName>
</protein>
<keyword evidence="2" id="KW-1185">Reference proteome</keyword>
<evidence type="ECO:0008006" key="3">
    <source>
        <dbReference type="Google" id="ProtNLM"/>
    </source>
</evidence>
<dbReference type="EMBL" id="JAPZBO010000001">
    <property type="protein sequence ID" value="KAJ5331437.1"/>
    <property type="molecule type" value="Genomic_DNA"/>
</dbReference>
<dbReference type="PANTHER" id="PTHR38167">
    <property type="entry name" value="C2H2-TYPE DOMAIN-CONTAINING PROTEIN"/>
    <property type="match status" value="1"/>
</dbReference>
<dbReference type="OrthoDB" id="5422613at2759"/>
<evidence type="ECO:0000313" key="1">
    <source>
        <dbReference type="EMBL" id="KAJ5331437.1"/>
    </source>
</evidence>
<gene>
    <name evidence="1" type="ORF">N7476_001220</name>
</gene>
<evidence type="ECO:0000313" key="2">
    <source>
        <dbReference type="Proteomes" id="UP001147746"/>
    </source>
</evidence>
<comment type="caution">
    <text evidence="1">The sequence shown here is derived from an EMBL/GenBank/DDBJ whole genome shotgun (WGS) entry which is preliminary data.</text>
</comment>
<dbReference type="AlphaFoldDB" id="A0A9W9GQD3"/>
<reference evidence="1" key="2">
    <citation type="journal article" date="2023" name="IMA Fungus">
        <title>Comparative genomic study of the Penicillium genus elucidates a diverse pangenome and 15 lateral gene transfer events.</title>
        <authorList>
            <person name="Petersen C."/>
            <person name="Sorensen T."/>
            <person name="Nielsen M.R."/>
            <person name="Sondergaard T.E."/>
            <person name="Sorensen J.L."/>
            <person name="Fitzpatrick D.A."/>
            <person name="Frisvad J.C."/>
            <person name="Nielsen K.L."/>
        </authorList>
    </citation>
    <scope>NUCLEOTIDE SEQUENCE</scope>
    <source>
        <strain evidence="1">IBT 21472</strain>
    </source>
</reference>
<reference evidence="1" key="1">
    <citation type="submission" date="2022-12" db="EMBL/GenBank/DDBJ databases">
        <authorList>
            <person name="Petersen C."/>
        </authorList>
    </citation>
    <scope>NUCLEOTIDE SEQUENCE</scope>
    <source>
        <strain evidence="1">IBT 21472</strain>
    </source>
</reference>
<organism evidence="1 2">
    <name type="scientific">Penicillium atrosanguineum</name>
    <dbReference type="NCBI Taxonomy" id="1132637"/>
    <lineage>
        <taxon>Eukaryota</taxon>
        <taxon>Fungi</taxon>
        <taxon>Dikarya</taxon>
        <taxon>Ascomycota</taxon>
        <taxon>Pezizomycotina</taxon>
        <taxon>Eurotiomycetes</taxon>
        <taxon>Eurotiomycetidae</taxon>
        <taxon>Eurotiales</taxon>
        <taxon>Aspergillaceae</taxon>
        <taxon>Penicillium</taxon>
    </lineage>
</organism>
<dbReference type="PANTHER" id="PTHR38167:SF1">
    <property type="entry name" value="C2H2-TYPE DOMAIN-CONTAINING PROTEIN"/>
    <property type="match status" value="1"/>
</dbReference>
<proteinExistence type="predicted"/>
<accession>A0A9W9GQD3</accession>
<dbReference type="Proteomes" id="UP001147746">
    <property type="component" value="Unassembled WGS sequence"/>
</dbReference>
<name>A0A9W9GQD3_9EURO</name>